<proteinExistence type="predicted"/>
<feature type="transmembrane region" description="Helical" evidence="2">
    <location>
        <begin position="76"/>
        <end position="95"/>
    </location>
</feature>
<evidence type="ECO:0000256" key="2">
    <source>
        <dbReference type="SAM" id="Phobius"/>
    </source>
</evidence>
<feature type="compositionally biased region" description="Low complexity" evidence="1">
    <location>
        <begin position="23"/>
        <end position="38"/>
    </location>
</feature>
<keyword evidence="2" id="KW-0472">Membrane</keyword>
<name>A0ABY7K1X1_9ACTN</name>
<feature type="transmembrane region" description="Helical" evidence="2">
    <location>
        <begin position="163"/>
        <end position="181"/>
    </location>
</feature>
<evidence type="ECO:0000256" key="1">
    <source>
        <dbReference type="SAM" id="MobiDB-lite"/>
    </source>
</evidence>
<organism evidence="3 4">
    <name type="scientific">Jatrophihabitans cynanchi</name>
    <dbReference type="NCBI Taxonomy" id="2944128"/>
    <lineage>
        <taxon>Bacteria</taxon>
        <taxon>Bacillati</taxon>
        <taxon>Actinomycetota</taxon>
        <taxon>Actinomycetes</taxon>
        <taxon>Jatrophihabitantales</taxon>
        <taxon>Jatrophihabitantaceae</taxon>
        <taxon>Jatrophihabitans</taxon>
    </lineage>
</organism>
<dbReference type="RefSeq" id="WP_269445381.1">
    <property type="nucleotide sequence ID" value="NZ_CP097463.1"/>
</dbReference>
<feature type="transmembrane region" description="Helical" evidence="2">
    <location>
        <begin position="107"/>
        <end position="125"/>
    </location>
</feature>
<dbReference type="Proteomes" id="UP001164693">
    <property type="component" value="Chromosome"/>
</dbReference>
<evidence type="ECO:0008006" key="5">
    <source>
        <dbReference type="Google" id="ProtNLM"/>
    </source>
</evidence>
<keyword evidence="2" id="KW-1133">Transmembrane helix</keyword>
<evidence type="ECO:0000313" key="4">
    <source>
        <dbReference type="Proteomes" id="UP001164693"/>
    </source>
</evidence>
<accession>A0ABY7K1X1</accession>
<evidence type="ECO:0000313" key="3">
    <source>
        <dbReference type="EMBL" id="WAX58840.1"/>
    </source>
</evidence>
<sequence length="197" mass="20196">MTHPQQGPIAQPHQPQYQPPYQPQYQEPHQAAYQAPYQGTPTQPGYPVGQPMQPPPAGWTGAYAATGAQPVSRTSALVWTLGLVSILGVVLGISLKEDGANAWHSVHAWGGLAIAGAVLTLAPVAGHSFGMTAARAWQTAVVGAGALVLYWVLFVLPSVGSNTSLLTTIGVAAGAVAAWVAPGKSPAGGQPSAGHTW</sequence>
<feature type="region of interest" description="Disordered" evidence="1">
    <location>
        <begin position="1"/>
        <end position="53"/>
    </location>
</feature>
<dbReference type="EMBL" id="CP097463">
    <property type="protein sequence ID" value="WAX58840.1"/>
    <property type="molecule type" value="Genomic_DNA"/>
</dbReference>
<keyword evidence="2" id="KW-0812">Transmembrane</keyword>
<feature type="transmembrane region" description="Helical" evidence="2">
    <location>
        <begin position="137"/>
        <end position="157"/>
    </location>
</feature>
<protein>
    <recommendedName>
        <fullName evidence="5">Integral membrane protein</fullName>
    </recommendedName>
</protein>
<keyword evidence="4" id="KW-1185">Reference proteome</keyword>
<gene>
    <name evidence="3" type="ORF">M6B22_08765</name>
</gene>
<reference evidence="3" key="1">
    <citation type="submission" date="2022-05" db="EMBL/GenBank/DDBJ databases">
        <title>Jatrophihabitans sp. SB3-54 whole genome sequence.</title>
        <authorList>
            <person name="Suh M.K."/>
            <person name="Eom M.K."/>
            <person name="Kim J.S."/>
            <person name="Kim H.S."/>
            <person name="Do H.E."/>
            <person name="Shin Y.K."/>
            <person name="Lee J.-S."/>
        </authorList>
    </citation>
    <scope>NUCLEOTIDE SEQUENCE</scope>
    <source>
        <strain evidence="3">SB3-54</strain>
    </source>
</reference>